<evidence type="ECO:0000313" key="2">
    <source>
        <dbReference type="Proteomes" id="UP001372834"/>
    </source>
</evidence>
<evidence type="ECO:0000313" key="1">
    <source>
        <dbReference type="EMBL" id="KAK6640037.1"/>
    </source>
</evidence>
<accession>A0AAN8S8C3</accession>
<feature type="non-terminal residue" evidence="1">
    <location>
        <position position="1"/>
    </location>
</feature>
<proteinExistence type="predicted"/>
<comment type="caution">
    <text evidence="1">The sequence shown here is derived from an EMBL/GenBank/DDBJ whole genome shotgun (WGS) entry which is preliminary data.</text>
</comment>
<dbReference type="EMBL" id="JAWJWE010000003">
    <property type="protein sequence ID" value="KAK6640037.1"/>
    <property type="molecule type" value="Genomic_DNA"/>
</dbReference>
<dbReference type="AlphaFoldDB" id="A0AAN8S8C3"/>
<gene>
    <name evidence="1" type="ORF">RUM43_008314</name>
</gene>
<dbReference type="Proteomes" id="UP001372834">
    <property type="component" value="Unassembled WGS sequence"/>
</dbReference>
<sequence length="65" mass="7681">GFYWDEDEIRMAKGTQKCLTNAFKNEEDEEKFFPRLFESDRVPEPLGLTRATKRIKPKESTPNED</sequence>
<organism evidence="1 2">
    <name type="scientific">Polyplax serrata</name>
    <name type="common">Common mouse louse</name>
    <dbReference type="NCBI Taxonomy" id="468196"/>
    <lineage>
        <taxon>Eukaryota</taxon>
        <taxon>Metazoa</taxon>
        <taxon>Ecdysozoa</taxon>
        <taxon>Arthropoda</taxon>
        <taxon>Hexapoda</taxon>
        <taxon>Insecta</taxon>
        <taxon>Pterygota</taxon>
        <taxon>Neoptera</taxon>
        <taxon>Paraneoptera</taxon>
        <taxon>Psocodea</taxon>
        <taxon>Troctomorpha</taxon>
        <taxon>Phthiraptera</taxon>
        <taxon>Anoplura</taxon>
        <taxon>Polyplacidae</taxon>
        <taxon>Polyplax</taxon>
    </lineage>
</organism>
<protein>
    <submittedName>
        <fullName evidence="1">Uncharacterized protein</fullName>
    </submittedName>
</protein>
<name>A0AAN8S8C3_POLSC</name>
<reference evidence="1 2" key="1">
    <citation type="submission" date="2023-10" db="EMBL/GenBank/DDBJ databases">
        <title>Genomes of two closely related lineages of the louse Polyplax serrata with different host specificities.</title>
        <authorList>
            <person name="Martinu J."/>
            <person name="Tarabai H."/>
            <person name="Stefka J."/>
            <person name="Hypsa V."/>
        </authorList>
    </citation>
    <scope>NUCLEOTIDE SEQUENCE [LARGE SCALE GENOMIC DNA]</scope>
    <source>
        <strain evidence="1">HR10_N</strain>
    </source>
</reference>